<sequence length="83" mass="8442">YGAYTPFWAIPPSYLSGSAVAAGIALINSVGNLGGFFGPYILGALSSSTGSYTTGIFALAGFMVISSLIVIFVIKQTGKVVNS</sequence>
<comment type="caution">
    <text evidence="8">The sequence shown here is derived from an EMBL/GenBank/DDBJ whole genome shotgun (WGS) entry which is preliminary data.</text>
</comment>
<gene>
    <name evidence="8" type="ORF">K8V65_04535</name>
</gene>
<accession>A0A921HMI9</accession>
<name>A0A921HMI9_9FIRM</name>
<dbReference type="SUPFAM" id="SSF103473">
    <property type="entry name" value="MFS general substrate transporter"/>
    <property type="match status" value="1"/>
</dbReference>
<dbReference type="AlphaFoldDB" id="A0A921HMI9"/>
<dbReference type="InterPro" id="IPR020846">
    <property type="entry name" value="MFS_dom"/>
</dbReference>
<evidence type="ECO:0000256" key="3">
    <source>
        <dbReference type="ARBA" id="ARBA00022692"/>
    </source>
</evidence>
<evidence type="ECO:0000256" key="5">
    <source>
        <dbReference type="ARBA" id="ARBA00023136"/>
    </source>
</evidence>
<dbReference type="Gene3D" id="1.20.1250.20">
    <property type="entry name" value="MFS general substrate transporter like domains"/>
    <property type="match status" value="1"/>
</dbReference>
<feature type="transmembrane region" description="Helical" evidence="6">
    <location>
        <begin position="54"/>
        <end position="74"/>
    </location>
</feature>
<evidence type="ECO:0000259" key="7">
    <source>
        <dbReference type="PROSITE" id="PS50850"/>
    </source>
</evidence>
<evidence type="ECO:0000256" key="1">
    <source>
        <dbReference type="ARBA" id="ARBA00004651"/>
    </source>
</evidence>
<evidence type="ECO:0000313" key="9">
    <source>
        <dbReference type="Proteomes" id="UP000780768"/>
    </source>
</evidence>
<evidence type="ECO:0000256" key="6">
    <source>
        <dbReference type="SAM" id="Phobius"/>
    </source>
</evidence>
<protein>
    <submittedName>
        <fullName evidence="8">MFS transporter</fullName>
    </submittedName>
</protein>
<keyword evidence="3 6" id="KW-0812">Transmembrane</keyword>
<feature type="transmembrane region" description="Helical" evidence="6">
    <location>
        <begin position="20"/>
        <end position="42"/>
    </location>
</feature>
<reference evidence="8" key="2">
    <citation type="submission" date="2021-09" db="EMBL/GenBank/DDBJ databases">
        <authorList>
            <person name="Gilroy R."/>
        </authorList>
    </citation>
    <scope>NUCLEOTIDE SEQUENCE</scope>
    <source>
        <strain evidence="8">7318</strain>
    </source>
</reference>
<evidence type="ECO:0000313" key="8">
    <source>
        <dbReference type="EMBL" id="HJF84908.1"/>
    </source>
</evidence>
<dbReference type="InterPro" id="IPR036259">
    <property type="entry name" value="MFS_trans_sf"/>
</dbReference>
<dbReference type="PROSITE" id="PS50850">
    <property type="entry name" value="MFS"/>
    <property type="match status" value="1"/>
</dbReference>
<reference evidence="8" key="1">
    <citation type="journal article" date="2021" name="PeerJ">
        <title>Extensive microbial diversity within the chicken gut microbiome revealed by metagenomics and culture.</title>
        <authorList>
            <person name="Gilroy R."/>
            <person name="Ravi A."/>
            <person name="Getino M."/>
            <person name="Pursley I."/>
            <person name="Horton D.L."/>
            <person name="Alikhan N.F."/>
            <person name="Baker D."/>
            <person name="Gharbi K."/>
            <person name="Hall N."/>
            <person name="Watson M."/>
            <person name="Adriaenssens E.M."/>
            <person name="Foster-Nyarko E."/>
            <person name="Jarju S."/>
            <person name="Secka A."/>
            <person name="Antonio M."/>
            <person name="Oren A."/>
            <person name="Chaudhuri R.R."/>
            <person name="La Ragione R."/>
            <person name="Hildebrand F."/>
            <person name="Pallen M.J."/>
        </authorList>
    </citation>
    <scope>NUCLEOTIDE SEQUENCE</scope>
    <source>
        <strain evidence="8">7318</strain>
    </source>
</reference>
<keyword evidence="2" id="KW-0813">Transport</keyword>
<dbReference type="EMBL" id="DYVR01000119">
    <property type="protein sequence ID" value="HJF84908.1"/>
    <property type="molecule type" value="Genomic_DNA"/>
</dbReference>
<feature type="non-terminal residue" evidence="8">
    <location>
        <position position="1"/>
    </location>
</feature>
<evidence type="ECO:0000256" key="4">
    <source>
        <dbReference type="ARBA" id="ARBA00022989"/>
    </source>
</evidence>
<evidence type="ECO:0000256" key="2">
    <source>
        <dbReference type="ARBA" id="ARBA00022448"/>
    </source>
</evidence>
<comment type="subcellular location">
    <subcellularLocation>
        <location evidence="1">Cell membrane</location>
        <topology evidence="1">Multi-pass membrane protein</topology>
    </subcellularLocation>
</comment>
<organism evidence="8 9">
    <name type="scientific">Megamonas hypermegale</name>
    <dbReference type="NCBI Taxonomy" id="158847"/>
    <lineage>
        <taxon>Bacteria</taxon>
        <taxon>Bacillati</taxon>
        <taxon>Bacillota</taxon>
        <taxon>Negativicutes</taxon>
        <taxon>Selenomonadales</taxon>
        <taxon>Selenomonadaceae</taxon>
        <taxon>Megamonas</taxon>
    </lineage>
</organism>
<dbReference type="GO" id="GO:0022857">
    <property type="term" value="F:transmembrane transporter activity"/>
    <property type="evidence" value="ECO:0007669"/>
    <property type="project" value="InterPro"/>
</dbReference>
<keyword evidence="5 6" id="KW-0472">Membrane</keyword>
<proteinExistence type="predicted"/>
<dbReference type="GO" id="GO:0005886">
    <property type="term" value="C:plasma membrane"/>
    <property type="evidence" value="ECO:0007669"/>
    <property type="project" value="UniProtKB-SubCell"/>
</dbReference>
<keyword evidence="4 6" id="KW-1133">Transmembrane helix</keyword>
<dbReference type="Proteomes" id="UP000780768">
    <property type="component" value="Unassembled WGS sequence"/>
</dbReference>
<feature type="domain" description="Major facilitator superfamily (MFS) profile" evidence="7">
    <location>
        <begin position="1"/>
        <end position="78"/>
    </location>
</feature>